<keyword evidence="4 5" id="KW-0949">S-adenosyl-L-methionine</keyword>
<dbReference type="Pfam" id="PF13649">
    <property type="entry name" value="Methyltransf_25"/>
    <property type="match status" value="1"/>
</dbReference>
<feature type="compositionally biased region" description="Low complexity" evidence="7">
    <location>
        <begin position="20"/>
        <end position="29"/>
    </location>
</feature>
<evidence type="ECO:0000259" key="8">
    <source>
        <dbReference type="PROSITE" id="PS51515"/>
    </source>
</evidence>
<keyword evidence="2 6" id="KW-0489">Methyltransferase</keyword>
<dbReference type="InterPro" id="IPR041698">
    <property type="entry name" value="Methyltransf_25"/>
</dbReference>
<feature type="compositionally biased region" description="Basic and acidic residues" evidence="7">
    <location>
        <begin position="1"/>
        <end position="19"/>
    </location>
</feature>
<dbReference type="InterPro" id="IPR029063">
    <property type="entry name" value="SAM-dependent_MTases_sf"/>
</dbReference>
<dbReference type="CDD" id="cd02440">
    <property type="entry name" value="AdoMet_MTases"/>
    <property type="match status" value="1"/>
</dbReference>
<feature type="region of interest" description="Disordered" evidence="7">
    <location>
        <begin position="234"/>
        <end position="255"/>
    </location>
</feature>
<accession>A0A8D8S9Q6</accession>
<dbReference type="Pfam" id="PF06859">
    <property type="entry name" value="Bin3"/>
    <property type="match status" value="1"/>
</dbReference>
<feature type="compositionally biased region" description="Polar residues" evidence="7">
    <location>
        <begin position="234"/>
        <end position="244"/>
    </location>
</feature>
<dbReference type="GO" id="GO:0008171">
    <property type="term" value="F:O-methyltransferase activity"/>
    <property type="evidence" value="ECO:0007669"/>
    <property type="project" value="UniProtKB-UniRule"/>
</dbReference>
<keyword evidence="3 6" id="KW-0808">Transferase</keyword>
<reference evidence="9" key="1">
    <citation type="submission" date="2021-05" db="EMBL/GenBank/DDBJ databases">
        <authorList>
            <person name="Alioto T."/>
            <person name="Alioto T."/>
            <person name="Gomez Garrido J."/>
        </authorList>
    </citation>
    <scope>NUCLEOTIDE SEQUENCE</scope>
</reference>
<evidence type="ECO:0000313" key="9">
    <source>
        <dbReference type="EMBL" id="CAG6663179.1"/>
    </source>
</evidence>
<evidence type="ECO:0000256" key="1">
    <source>
        <dbReference type="ARBA" id="ARBA00008361"/>
    </source>
</evidence>
<dbReference type="EC" id="2.1.1.-" evidence="6"/>
<dbReference type="EMBL" id="HBUF01204659">
    <property type="protein sequence ID" value="CAG6663179.1"/>
    <property type="molecule type" value="Transcribed_RNA"/>
</dbReference>
<evidence type="ECO:0000256" key="5">
    <source>
        <dbReference type="PROSITE-ProRule" id="PRU00848"/>
    </source>
</evidence>
<dbReference type="SUPFAM" id="SSF53335">
    <property type="entry name" value="S-adenosyl-L-methionine-dependent methyltransferases"/>
    <property type="match status" value="1"/>
</dbReference>
<dbReference type="InterPro" id="IPR010675">
    <property type="entry name" value="Bin3_C"/>
</dbReference>
<dbReference type="GO" id="GO:0017069">
    <property type="term" value="F:snRNA binding"/>
    <property type="evidence" value="ECO:0007669"/>
    <property type="project" value="TreeGrafter"/>
</dbReference>
<feature type="region of interest" description="Disordered" evidence="7">
    <location>
        <begin position="183"/>
        <end position="205"/>
    </location>
</feature>
<dbReference type="GO" id="GO:0008173">
    <property type="term" value="F:RNA methyltransferase activity"/>
    <property type="evidence" value="ECO:0007669"/>
    <property type="project" value="UniProtKB-UniRule"/>
</dbReference>
<evidence type="ECO:0000256" key="3">
    <source>
        <dbReference type="ARBA" id="ARBA00022679"/>
    </source>
</evidence>
<dbReference type="GO" id="GO:0040031">
    <property type="term" value="P:snRNA modification"/>
    <property type="evidence" value="ECO:0007669"/>
    <property type="project" value="TreeGrafter"/>
</dbReference>
<dbReference type="PROSITE" id="PS51515">
    <property type="entry name" value="BIN3_SAM"/>
    <property type="match status" value="1"/>
</dbReference>
<dbReference type="GO" id="GO:0032259">
    <property type="term" value="P:methylation"/>
    <property type="evidence" value="ECO:0007669"/>
    <property type="project" value="UniProtKB-KW"/>
</dbReference>
<dbReference type="Gene3D" id="3.40.50.150">
    <property type="entry name" value="Vaccinia Virus protein VP39"/>
    <property type="match status" value="1"/>
</dbReference>
<dbReference type="InterPro" id="IPR039772">
    <property type="entry name" value="Bin3-like"/>
</dbReference>
<evidence type="ECO:0000256" key="4">
    <source>
        <dbReference type="ARBA" id="ARBA00022691"/>
    </source>
</evidence>
<dbReference type="InterPro" id="IPR024160">
    <property type="entry name" value="BIN3_SAM-bd_dom"/>
</dbReference>
<dbReference type="PANTHER" id="PTHR12315">
    <property type="entry name" value="BICOID-INTERACTING PROTEIN RELATED"/>
    <property type="match status" value="1"/>
</dbReference>
<comment type="similarity">
    <text evidence="1 6">Belongs to the methyltransferase superfamily.</text>
</comment>
<evidence type="ECO:0000256" key="6">
    <source>
        <dbReference type="RuleBase" id="RU367087"/>
    </source>
</evidence>
<protein>
    <recommendedName>
        <fullName evidence="6">RNA methyltransferase</fullName>
        <ecNumber evidence="6">2.1.1.-</ecNumber>
    </recommendedName>
</protein>
<sequence length="666" mass="75053">MSSCAREEPRKDKFDENKSNKVNPKNKPSAMEEKDKHNNNKKNNSSKAHHKRKRCQVMLGNKCHKRRRIDYSRQFIPPTKFLLGGNIHDPLNLNSLQDEEINRAMNAVTPKSSPLPTPQHRKGGEIEVIIPPNICDPLSLAQCDDENTADYEAQLILPLKKMKKPKKKRKKSGCAWEETQLNEVSKNESIEAENEAKGSNASNTEISTPVAIEALPPVPTIEPAVPKEGAQVITPTEPASTGQGHTPKKVGRKESLNHSLELKIQNRRIMDAKDKIVSPVVPQPTHRVINSRFRQLTPQIAKGQKTPNFREKNCKFQYGNYYKYYGYRNPNQDMDPRIKILNKFKHVFHKKDVLDIGCNIGHITLTTARDFNANSVVGLDIDKHLIQVARTNIKHYVNCKNSPFSPLNDYEGNVDSKKPSPAPPPVLEQIEGSEFKKPSPAPLVVEQTEGSEFKKPSSAPLVEQNEGSEFKKPLAAASNLSPSEHADVFFPISMPIVYGGIDIPGIPSKLSNQFPHNVSFVQGNYVLDSDILLNMEQAQFDVILCLSVTKWFHLNWGDSGLKRVFKRMYAQLREGGVLILEPQGWSSYKKKKNLTESIWRNYQSIEFFPHQFADYLLSEIGFTKCETLGAPAHTSKGFQRSIKLFTKGSKNDSKIGKDLHPSGEWT</sequence>
<feature type="domain" description="Bin3-type SAM" evidence="8">
    <location>
        <begin position="335"/>
        <end position="650"/>
    </location>
</feature>
<dbReference type="AlphaFoldDB" id="A0A8D8S9Q6"/>
<organism evidence="9">
    <name type="scientific">Cacopsylla melanoneura</name>
    <dbReference type="NCBI Taxonomy" id="428564"/>
    <lineage>
        <taxon>Eukaryota</taxon>
        <taxon>Metazoa</taxon>
        <taxon>Ecdysozoa</taxon>
        <taxon>Arthropoda</taxon>
        <taxon>Hexapoda</taxon>
        <taxon>Insecta</taxon>
        <taxon>Pterygota</taxon>
        <taxon>Neoptera</taxon>
        <taxon>Paraneoptera</taxon>
        <taxon>Hemiptera</taxon>
        <taxon>Sternorrhyncha</taxon>
        <taxon>Psylloidea</taxon>
        <taxon>Psyllidae</taxon>
        <taxon>Psyllinae</taxon>
        <taxon>Cacopsylla</taxon>
    </lineage>
</organism>
<feature type="region of interest" description="Disordered" evidence="7">
    <location>
        <begin position="1"/>
        <end position="54"/>
    </location>
</feature>
<dbReference type="PANTHER" id="PTHR12315:SF0">
    <property type="entry name" value="7SK SNRNA METHYLPHOSPHATE CAPPING ENZYME"/>
    <property type="match status" value="1"/>
</dbReference>
<proteinExistence type="inferred from homology"/>
<evidence type="ECO:0000256" key="7">
    <source>
        <dbReference type="SAM" id="MobiDB-lite"/>
    </source>
</evidence>
<feature type="region of interest" description="Disordered" evidence="7">
    <location>
        <begin position="408"/>
        <end position="465"/>
    </location>
</feature>
<evidence type="ECO:0000256" key="2">
    <source>
        <dbReference type="ARBA" id="ARBA00022603"/>
    </source>
</evidence>
<name>A0A8D8S9Q6_9HEMI</name>